<dbReference type="Proteomes" id="UP000289323">
    <property type="component" value="Unassembled WGS sequence"/>
</dbReference>
<evidence type="ECO:0000313" key="2">
    <source>
        <dbReference type="Proteomes" id="UP000289323"/>
    </source>
</evidence>
<sequence length="85" mass="9565">MPVGREDRSRRTVRVTGLYNVGLAYDPNTAGDDSGTSSIFQCFSSSVAYSGRRKWEKAALQWLLPYISAPQGARYEEVCESWRPD</sequence>
<organism evidence="1 2">
    <name type="scientific">Thermothielavioides terrestris</name>
    <dbReference type="NCBI Taxonomy" id="2587410"/>
    <lineage>
        <taxon>Eukaryota</taxon>
        <taxon>Fungi</taxon>
        <taxon>Dikarya</taxon>
        <taxon>Ascomycota</taxon>
        <taxon>Pezizomycotina</taxon>
        <taxon>Sordariomycetes</taxon>
        <taxon>Sordariomycetidae</taxon>
        <taxon>Sordariales</taxon>
        <taxon>Chaetomiaceae</taxon>
        <taxon>Thermothielavioides</taxon>
    </lineage>
</organism>
<dbReference type="EMBL" id="OUUZ01000011">
    <property type="protein sequence ID" value="SPQ24059.1"/>
    <property type="molecule type" value="Genomic_DNA"/>
</dbReference>
<dbReference type="AlphaFoldDB" id="A0A446BNH2"/>
<gene>
    <name evidence="1" type="ORF">TT172_LOCUS6478</name>
</gene>
<reference evidence="1 2" key="1">
    <citation type="submission" date="2018-04" db="EMBL/GenBank/DDBJ databases">
        <authorList>
            <person name="Huttner S."/>
            <person name="Dainat J."/>
        </authorList>
    </citation>
    <scope>NUCLEOTIDE SEQUENCE [LARGE SCALE GENOMIC DNA]</scope>
</reference>
<protein>
    <submittedName>
        <fullName evidence="1">A2945344-39b6-4c1d-b8d5-8e8a106dee72</fullName>
    </submittedName>
</protein>
<accession>A0A446BNH2</accession>
<evidence type="ECO:0000313" key="1">
    <source>
        <dbReference type="EMBL" id="SPQ24059.1"/>
    </source>
</evidence>
<proteinExistence type="predicted"/>
<name>A0A446BNH2_9PEZI</name>